<dbReference type="Proteomes" id="UP001238179">
    <property type="component" value="Chromosome"/>
</dbReference>
<keyword evidence="1" id="KW-0694">RNA-binding</keyword>
<feature type="domain" description="RNA-binding S4" evidence="2">
    <location>
        <begin position="1"/>
        <end position="60"/>
    </location>
</feature>
<evidence type="ECO:0000313" key="4">
    <source>
        <dbReference type="Proteomes" id="UP001238179"/>
    </source>
</evidence>
<sequence>MRLDLFLKKTHLVKRRELARELCEEGMVRVDGTPRKASFEVKAGVELEFPLYNRLIRARVLNVPEGNVPRGDQWTYIEVLEERWAPTDDAQMSDPLAPRPKTPTFH</sequence>
<keyword evidence="4" id="KW-1185">Reference proteome</keyword>
<evidence type="ECO:0000313" key="3">
    <source>
        <dbReference type="EMBL" id="BDU70950.1"/>
    </source>
</evidence>
<name>A0AA48GMX8_9BACT</name>
<dbReference type="RefSeq" id="WP_316413847.1">
    <property type="nucleotide sequence ID" value="NZ_AP027080.1"/>
</dbReference>
<accession>A0AA48GMX8</accession>
<organism evidence="3 4">
    <name type="scientific">Mesoterricola silvestris</name>
    <dbReference type="NCBI Taxonomy" id="2927979"/>
    <lineage>
        <taxon>Bacteria</taxon>
        <taxon>Pseudomonadati</taxon>
        <taxon>Acidobacteriota</taxon>
        <taxon>Holophagae</taxon>
        <taxon>Holophagales</taxon>
        <taxon>Holophagaceae</taxon>
        <taxon>Mesoterricola</taxon>
    </lineage>
</organism>
<dbReference type="EMBL" id="AP027080">
    <property type="protein sequence ID" value="BDU70950.1"/>
    <property type="molecule type" value="Genomic_DNA"/>
</dbReference>
<dbReference type="PROSITE" id="PS50889">
    <property type="entry name" value="S4"/>
    <property type="match status" value="1"/>
</dbReference>
<dbReference type="InterPro" id="IPR002942">
    <property type="entry name" value="S4_RNA-bd"/>
</dbReference>
<dbReference type="CDD" id="cd00165">
    <property type="entry name" value="S4"/>
    <property type="match status" value="1"/>
</dbReference>
<dbReference type="Gene3D" id="3.10.290.10">
    <property type="entry name" value="RNA-binding S4 domain"/>
    <property type="match status" value="1"/>
</dbReference>
<gene>
    <name evidence="3" type="ORF">METEAL_01240</name>
</gene>
<proteinExistence type="predicted"/>
<dbReference type="AlphaFoldDB" id="A0AA48GMX8"/>
<dbReference type="GO" id="GO:0003723">
    <property type="term" value="F:RNA binding"/>
    <property type="evidence" value="ECO:0007669"/>
    <property type="project" value="UniProtKB-KW"/>
</dbReference>
<dbReference type="SUPFAM" id="SSF55174">
    <property type="entry name" value="Alpha-L RNA-binding motif"/>
    <property type="match status" value="1"/>
</dbReference>
<dbReference type="InterPro" id="IPR036986">
    <property type="entry name" value="S4_RNA-bd_sf"/>
</dbReference>
<protein>
    <recommendedName>
        <fullName evidence="2">RNA-binding S4 domain-containing protein</fullName>
    </recommendedName>
</protein>
<dbReference type="SMART" id="SM00363">
    <property type="entry name" value="S4"/>
    <property type="match status" value="1"/>
</dbReference>
<reference evidence="4" key="1">
    <citation type="journal article" date="2023" name="Int. J. Syst. Evol. Microbiol.">
        <title>Mesoterricola silvestris gen. nov., sp. nov., Mesoterricola sediminis sp. nov., Geothrix oryzae sp. nov., Geothrix edaphica sp. nov., Geothrix rubra sp. nov., and Geothrix limicola sp. nov., six novel members of Acidobacteriota isolated from soils.</title>
        <authorList>
            <person name="Itoh H."/>
            <person name="Sugisawa Y."/>
            <person name="Mise K."/>
            <person name="Xu Z."/>
            <person name="Kuniyasu M."/>
            <person name="Ushijima N."/>
            <person name="Kawano K."/>
            <person name="Kobayashi E."/>
            <person name="Shiratori Y."/>
            <person name="Masuda Y."/>
            <person name="Senoo K."/>
        </authorList>
    </citation>
    <scope>NUCLEOTIDE SEQUENCE [LARGE SCALE GENOMIC DNA]</scope>
    <source>
        <strain evidence="4">W79</strain>
    </source>
</reference>
<dbReference type="KEGG" id="msil:METEAL_01240"/>
<evidence type="ECO:0000256" key="1">
    <source>
        <dbReference type="PROSITE-ProRule" id="PRU00182"/>
    </source>
</evidence>
<evidence type="ECO:0000259" key="2">
    <source>
        <dbReference type="SMART" id="SM00363"/>
    </source>
</evidence>
<dbReference type="Pfam" id="PF01479">
    <property type="entry name" value="S4"/>
    <property type="match status" value="1"/>
</dbReference>